<dbReference type="GO" id="GO:0005524">
    <property type="term" value="F:ATP binding"/>
    <property type="evidence" value="ECO:0007669"/>
    <property type="project" value="InterPro"/>
</dbReference>
<reference evidence="9 10" key="1">
    <citation type="journal article" date="2019" name="Sci. Rep.">
        <title>Comparative genomics of chytrid fungi reveal insights into the obligate biotrophic and pathogenic lifestyle of Synchytrium endobioticum.</title>
        <authorList>
            <person name="van de Vossenberg B.T.L.H."/>
            <person name="Warris S."/>
            <person name="Nguyen H.D.T."/>
            <person name="van Gent-Pelzer M.P.E."/>
            <person name="Joly D.L."/>
            <person name="van de Geest H.C."/>
            <person name="Bonants P.J.M."/>
            <person name="Smith D.S."/>
            <person name="Levesque C.A."/>
            <person name="van der Lee T.A.J."/>
        </authorList>
    </citation>
    <scope>NUCLEOTIDE SEQUENCE [LARGE SCALE GENOMIC DNA]</scope>
    <source>
        <strain evidence="9 10">JEL517</strain>
    </source>
</reference>
<dbReference type="InterPro" id="IPR027417">
    <property type="entry name" value="P-loop_NTPase"/>
</dbReference>
<feature type="transmembrane region" description="Helical" evidence="7">
    <location>
        <begin position="822"/>
        <end position="842"/>
    </location>
</feature>
<dbReference type="Pfam" id="PF01061">
    <property type="entry name" value="ABC2_membrane"/>
    <property type="match status" value="1"/>
</dbReference>
<dbReference type="GO" id="GO:0140359">
    <property type="term" value="F:ABC-type transporter activity"/>
    <property type="evidence" value="ECO:0007669"/>
    <property type="project" value="InterPro"/>
</dbReference>
<keyword evidence="2" id="KW-0813">Transport</keyword>
<dbReference type="AlphaFoldDB" id="A0A507C7J4"/>
<proteinExistence type="predicted"/>
<dbReference type="PANTHER" id="PTHR48041">
    <property type="entry name" value="ABC TRANSPORTER G FAMILY MEMBER 28"/>
    <property type="match status" value="1"/>
</dbReference>
<dbReference type="GO" id="GO:0016887">
    <property type="term" value="F:ATP hydrolysis activity"/>
    <property type="evidence" value="ECO:0007669"/>
    <property type="project" value="InterPro"/>
</dbReference>
<accession>A0A507C7J4</accession>
<feature type="transmembrane region" description="Helical" evidence="7">
    <location>
        <begin position="125"/>
        <end position="144"/>
    </location>
</feature>
<keyword evidence="3 7" id="KW-0812">Transmembrane</keyword>
<keyword evidence="4 7" id="KW-1133">Transmembrane helix</keyword>
<dbReference type="GeneID" id="42002293"/>
<evidence type="ECO:0000256" key="6">
    <source>
        <dbReference type="SAM" id="MobiDB-lite"/>
    </source>
</evidence>
<dbReference type="RefSeq" id="XP_031027088.1">
    <property type="nucleotide sequence ID" value="XM_031166996.1"/>
</dbReference>
<protein>
    <recommendedName>
        <fullName evidence="8">ABC transporter domain-containing protein</fullName>
    </recommendedName>
</protein>
<dbReference type="PANTHER" id="PTHR48041:SF91">
    <property type="entry name" value="ABC TRANSPORTER G FAMILY MEMBER 28"/>
    <property type="match status" value="1"/>
</dbReference>
<feature type="transmembrane region" description="Helical" evidence="7">
    <location>
        <begin position="718"/>
        <end position="738"/>
    </location>
</feature>
<dbReference type="Pfam" id="PF00005">
    <property type="entry name" value="ABC_tran"/>
    <property type="match status" value="1"/>
</dbReference>
<evidence type="ECO:0000256" key="5">
    <source>
        <dbReference type="ARBA" id="ARBA00023136"/>
    </source>
</evidence>
<dbReference type="SUPFAM" id="SSF52540">
    <property type="entry name" value="P-loop containing nucleoside triphosphate hydrolases"/>
    <property type="match status" value="1"/>
</dbReference>
<feature type="transmembrane region" description="Helical" evidence="7">
    <location>
        <begin position="790"/>
        <end position="815"/>
    </location>
</feature>
<feature type="domain" description="ABC transporter" evidence="8">
    <location>
        <begin position="183"/>
        <end position="423"/>
    </location>
</feature>
<evidence type="ECO:0000256" key="7">
    <source>
        <dbReference type="SAM" id="Phobius"/>
    </source>
</evidence>
<feature type="region of interest" description="Disordered" evidence="6">
    <location>
        <begin position="528"/>
        <end position="569"/>
    </location>
</feature>
<evidence type="ECO:0000313" key="9">
    <source>
        <dbReference type="EMBL" id="TPX37017.1"/>
    </source>
</evidence>
<evidence type="ECO:0000256" key="2">
    <source>
        <dbReference type="ARBA" id="ARBA00022448"/>
    </source>
</evidence>
<comment type="subcellular location">
    <subcellularLocation>
        <location evidence="1">Membrane</location>
        <topology evidence="1">Multi-pass membrane protein</topology>
    </subcellularLocation>
</comment>
<dbReference type="PROSITE" id="PS50893">
    <property type="entry name" value="ABC_TRANSPORTER_2"/>
    <property type="match status" value="1"/>
</dbReference>
<dbReference type="InterPro" id="IPR013525">
    <property type="entry name" value="ABC2_TM"/>
</dbReference>
<dbReference type="Pfam" id="PF19055">
    <property type="entry name" value="ABC2_membrane_7"/>
    <property type="match status" value="1"/>
</dbReference>
<comment type="caution">
    <text evidence="9">The sequence shown here is derived from an EMBL/GenBank/DDBJ whole genome shotgun (WGS) entry which is preliminary data.</text>
</comment>
<feature type="transmembrane region" description="Helical" evidence="7">
    <location>
        <begin position="758"/>
        <end position="784"/>
    </location>
</feature>
<sequence length="928" mass="103475">MTPWRGGELLGNNTLNAFDAISALAAAVVVVLLECSVVSGVLTWTCPVGSYCLSPTEVAPCPSGFICPVNSVQPQYCPAGYWCTADGRSLNRCPAGNFCPMGSISPLPCNWLSYCPSGSKNSSKYGTILLLMLGSIVTYFLYIWRERHIRVRSMRQQLKIENMMPNVQAEEIQLSKVEKIVDIKFESIGLVLPNAIEILKDVSGDIKSNRLCLVMGPNGSETTSFLHVLAGRRRRTSGSMWVNGKYEDLSKYRKLIGYVPRENIIVPELTVTEVLMHTARMRLPTFYKKDEITKLVSDIVGLMRLRPVQHSIVGIEGEGGIPAEHRKRLSIAMELVAEPSVLFLDHVTAGLDSSVALEICSLIREISHGLGLTVAVSMHSPTPAIFRQFDDLLMLGRGGQVVYHGPRERANSYFSSIGFPAPTTESEPDFFMAVMTGHVPSRYYPEFHPFDLPAYWREKQLHDIDSKAKAPRTMKQTKYTSSMRWGELLKKPESAVTMPLIMRPLSEASITVGTASVDDADSIYLAPIASPEPNSPRHSLMSSNGSTMIDEKESRSPSPTMSAGSFRPTHVDKVDPLPDGYKVRGEALVLWASHSGSSIGSIFYDLAIWCGDVLKELSFDVGRWIRGWVFYLSDPIRKTPGETKQFIYLLHRSMLQTSRQGASLALSQWLHFGMGLFVSIAIQNSTYLGPNPSQICAWVPWTVSQNCLSPIDHLREAGVIICLGILFSGIIVSSTTFAREQKVYWRDHSRGMSTLPYFLAKALADLPKLIIASLTYTLALGIFFSFREAWYHMLFNVVLMYMAAFGIGYFISAIVPSSQLRLVGGGFAIVWGLVFSGLIPTLEDIQTYTPLAQFVWRISASRWAIEIFWLREVDASAFGSNRPPTPPYTYRWSDYPAAYLYMFYIALGWYALAFVSMKLFNRNKRKTA</sequence>
<dbReference type="InterPro" id="IPR050352">
    <property type="entry name" value="ABCG_transporters"/>
</dbReference>
<evidence type="ECO:0000256" key="1">
    <source>
        <dbReference type="ARBA" id="ARBA00004141"/>
    </source>
</evidence>
<dbReference type="EMBL" id="QEAO01000003">
    <property type="protein sequence ID" value="TPX37017.1"/>
    <property type="molecule type" value="Genomic_DNA"/>
</dbReference>
<keyword evidence="5 7" id="KW-0472">Membrane</keyword>
<organism evidence="9 10">
    <name type="scientific">Synchytrium microbalum</name>
    <dbReference type="NCBI Taxonomy" id="1806994"/>
    <lineage>
        <taxon>Eukaryota</taxon>
        <taxon>Fungi</taxon>
        <taxon>Fungi incertae sedis</taxon>
        <taxon>Chytridiomycota</taxon>
        <taxon>Chytridiomycota incertae sedis</taxon>
        <taxon>Chytridiomycetes</taxon>
        <taxon>Synchytriales</taxon>
        <taxon>Synchytriaceae</taxon>
        <taxon>Synchytrium</taxon>
    </lineage>
</organism>
<dbReference type="Gene3D" id="3.40.50.300">
    <property type="entry name" value="P-loop containing nucleotide triphosphate hydrolases"/>
    <property type="match status" value="1"/>
</dbReference>
<evidence type="ECO:0000259" key="8">
    <source>
        <dbReference type="PROSITE" id="PS50893"/>
    </source>
</evidence>
<evidence type="ECO:0000256" key="3">
    <source>
        <dbReference type="ARBA" id="ARBA00022692"/>
    </source>
</evidence>
<dbReference type="OrthoDB" id="66620at2759"/>
<dbReference type="InterPro" id="IPR003439">
    <property type="entry name" value="ABC_transporter-like_ATP-bd"/>
</dbReference>
<feature type="compositionally biased region" description="Polar residues" evidence="6">
    <location>
        <begin position="536"/>
        <end position="547"/>
    </location>
</feature>
<name>A0A507C7J4_9FUNG</name>
<feature type="transmembrane region" description="Helical" evidence="7">
    <location>
        <begin position="898"/>
        <end position="920"/>
    </location>
</feature>
<evidence type="ECO:0000313" key="10">
    <source>
        <dbReference type="Proteomes" id="UP000319731"/>
    </source>
</evidence>
<dbReference type="Proteomes" id="UP000319731">
    <property type="component" value="Unassembled WGS sequence"/>
</dbReference>
<evidence type="ECO:0000256" key="4">
    <source>
        <dbReference type="ARBA" id="ARBA00022989"/>
    </source>
</evidence>
<gene>
    <name evidence="9" type="ORF">SmJEL517_g01068</name>
</gene>
<dbReference type="GO" id="GO:0016020">
    <property type="term" value="C:membrane"/>
    <property type="evidence" value="ECO:0007669"/>
    <property type="project" value="UniProtKB-SubCell"/>
</dbReference>
<dbReference type="InterPro" id="IPR043926">
    <property type="entry name" value="ABCG_dom"/>
</dbReference>
<feature type="transmembrane region" description="Helical" evidence="7">
    <location>
        <begin position="21"/>
        <end position="44"/>
    </location>
</feature>
<keyword evidence="10" id="KW-1185">Reference proteome</keyword>
<dbReference type="STRING" id="1806994.A0A507C7J4"/>